<proteinExistence type="predicted"/>
<sequence>MSPQDPTPLSVIPFKQNYCTHERNPNGRLTDPSHPRSKPQRHTTRLTSLNNAPRRQKSWMPNRQQAPNPTASSTWDLSPRIPVRGLHPMRTTIAAGLSDAF</sequence>
<feature type="compositionally biased region" description="Basic residues" evidence="1">
    <location>
        <begin position="35"/>
        <end position="44"/>
    </location>
</feature>
<feature type="region of interest" description="Disordered" evidence="1">
    <location>
        <begin position="1"/>
        <end position="83"/>
    </location>
</feature>
<name>A0A1V6Z4J4_PENNA</name>
<evidence type="ECO:0000313" key="2">
    <source>
        <dbReference type="EMBL" id="OQE94414.1"/>
    </source>
</evidence>
<dbReference type="Proteomes" id="UP000191691">
    <property type="component" value="Unassembled WGS sequence"/>
</dbReference>
<organism evidence="2 3">
    <name type="scientific">Penicillium nalgiovense</name>
    <dbReference type="NCBI Taxonomy" id="60175"/>
    <lineage>
        <taxon>Eukaryota</taxon>
        <taxon>Fungi</taxon>
        <taxon>Dikarya</taxon>
        <taxon>Ascomycota</taxon>
        <taxon>Pezizomycotina</taxon>
        <taxon>Eurotiomycetes</taxon>
        <taxon>Eurotiomycetidae</taxon>
        <taxon>Eurotiales</taxon>
        <taxon>Aspergillaceae</taxon>
        <taxon>Penicillium</taxon>
    </lineage>
</organism>
<protein>
    <submittedName>
        <fullName evidence="2">Uncharacterized protein</fullName>
    </submittedName>
</protein>
<evidence type="ECO:0000313" key="3">
    <source>
        <dbReference type="Proteomes" id="UP000191691"/>
    </source>
</evidence>
<gene>
    <name evidence="2" type="ORF">PENNAL_c0004G07410</name>
</gene>
<keyword evidence="3" id="KW-1185">Reference proteome</keyword>
<reference evidence="3" key="1">
    <citation type="journal article" date="2017" name="Nat. Microbiol.">
        <title>Global analysis of biosynthetic gene clusters reveals vast potential of secondary metabolite production in Penicillium species.</title>
        <authorList>
            <person name="Nielsen J.C."/>
            <person name="Grijseels S."/>
            <person name="Prigent S."/>
            <person name="Ji B."/>
            <person name="Dainat J."/>
            <person name="Nielsen K.F."/>
            <person name="Frisvad J.C."/>
            <person name="Workman M."/>
            <person name="Nielsen J."/>
        </authorList>
    </citation>
    <scope>NUCLEOTIDE SEQUENCE [LARGE SCALE GENOMIC DNA]</scope>
    <source>
        <strain evidence="3">IBT 13039</strain>
    </source>
</reference>
<feature type="compositionally biased region" description="Polar residues" evidence="1">
    <location>
        <begin position="45"/>
        <end position="76"/>
    </location>
</feature>
<accession>A0A1V6Z4J4</accession>
<evidence type="ECO:0000256" key="1">
    <source>
        <dbReference type="SAM" id="MobiDB-lite"/>
    </source>
</evidence>
<dbReference type="EMBL" id="MOOB01000004">
    <property type="protein sequence ID" value="OQE94414.1"/>
    <property type="molecule type" value="Genomic_DNA"/>
</dbReference>
<comment type="caution">
    <text evidence="2">The sequence shown here is derived from an EMBL/GenBank/DDBJ whole genome shotgun (WGS) entry which is preliminary data.</text>
</comment>
<dbReference type="AlphaFoldDB" id="A0A1V6Z4J4"/>